<name>A0A166W9B9_9AGAM</name>
<evidence type="ECO:0000256" key="8">
    <source>
        <dbReference type="ARBA" id="ARBA00022843"/>
    </source>
</evidence>
<keyword evidence="9" id="KW-0131">Cell cycle</keyword>
<dbReference type="SMART" id="SM00182">
    <property type="entry name" value="CULLIN"/>
    <property type="match status" value="1"/>
</dbReference>
<dbReference type="Proteomes" id="UP000076532">
    <property type="component" value="Unassembled WGS sequence"/>
</dbReference>
<evidence type="ECO:0000256" key="5">
    <source>
        <dbReference type="ARBA" id="ARBA00022499"/>
    </source>
</evidence>
<dbReference type="FunFam" id="1.20.1310.10:FF:000007">
    <property type="entry name" value="Cullin 1"/>
    <property type="match status" value="1"/>
</dbReference>
<dbReference type="PROSITE" id="PS01256">
    <property type="entry name" value="CULLIN_1"/>
    <property type="match status" value="1"/>
</dbReference>
<dbReference type="PANTHER" id="PTHR11932">
    <property type="entry name" value="CULLIN"/>
    <property type="match status" value="1"/>
</dbReference>
<evidence type="ECO:0000256" key="3">
    <source>
        <dbReference type="ARBA" id="ARBA00006019"/>
    </source>
</evidence>
<dbReference type="GO" id="GO:0005737">
    <property type="term" value="C:cytoplasm"/>
    <property type="evidence" value="ECO:0007669"/>
    <property type="project" value="UniProtKB-SubCell"/>
</dbReference>
<evidence type="ECO:0000256" key="7">
    <source>
        <dbReference type="ARBA" id="ARBA00022786"/>
    </source>
</evidence>
<dbReference type="InterPro" id="IPR016159">
    <property type="entry name" value="Cullin_repeat-like_dom_sf"/>
</dbReference>
<dbReference type="SUPFAM" id="SSF74788">
    <property type="entry name" value="Cullin repeat-like"/>
    <property type="match status" value="1"/>
</dbReference>
<dbReference type="FunFam" id="3.30.230.130:FF:000003">
    <property type="entry name" value="Cullin 2"/>
    <property type="match status" value="1"/>
</dbReference>
<evidence type="ECO:0000256" key="1">
    <source>
        <dbReference type="ARBA" id="ARBA00004496"/>
    </source>
</evidence>
<dbReference type="Gene3D" id="1.20.1310.10">
    <property type="entry name" value="Cullin Repeats"/>
    <property type="match status" value="4"/>
</dbReference>
<dbReference type="Gene3D" id="4.10.1030.10">
    <property type="entry name" value="Ring Box Chain A, domain 5"/>
    <property type="match status" value="1"/>
</dbReference>
<dbReference type="InterPro" id="IPR036317">
    <property type="entry name" value="Cullin_homology_sf"/>
</dbReference>
<dbReference type="OrthoDB" id="27073at2759"/>
<dbReference type="GO" id="GO:0000209">
    <property type="term" value="P:protein polyubiquitination"/>
    <property type="evidence" value="ECO:0007669"/>
    <property type="project" value="UniProtKB-ARBA"/>
</dbReference>
<dbReference type="InterPro" id="IPR016157">
    <property type="entry name" value="Cullin_CS"/>
</dbReference>
<evidence type="ECO:0000256" key="10">
    <source>
        <dbReference type="ARBA" id="ARBA00069612"/>
    </source>
</evidence>
<dbReference type="InterPro" id="IPR059120">
    <property type="entry name" value="Cullin-like_AB"/>
</dbReference>
<evidence type="ECO:0000256" key="2">
    <source>
        <dbReference type="ARBA" id="ARBA00004906"/>
    </source>
</evidence>
<dbReference type="GO" id="GO:0031625">
    <property type="term" value="F:ubiquitin protein ligase binding"/>
    <property type="evidence" value="ECO:0007669"/>
    <property type="project" value="InterPro"/>
</dbReference>
<comment type="subcellular location">
    <subcellularLocation>
        <location evidence="1">Cytoplasm</location>
    </subcellularLocation>
</comment>
<dbReference type="GO" id="GO:1902531">
    <property type="term" value="P:regulation of intracellular signal transduction"/>
    <property type="evidence" value="ECO:0007669"/>
    <property type="project" value="UniProtKB-ARBA"/>
</dbReference>
<dbReference type="Pfam" id="PF00888">
    <property type="entry name" value="Cullin"/>
    <property type="match status" value="1"/>
</dbReference>
<dbReference type="GO" id="GO:0019005">
    <property type="term" value="C:SCF ubiquitin ligase complex"/>
    <property type="evidence" value="ECO:0007669"/>
    <property type="project" value="UniProtKB-ARBA"/>
</dbReference>
<dbReference type="AlphaFoldDB" id="A0A166W9B9"/>
<evidence type="ECO:0000256" key="12">
    <source>
        <dbReference type="RuleBase" id="RU003829"/>
    </source>
</evidence>
<keyword evidence="6" id="KW-0132">Cell division</keyword>
<evidence type="ECO:0000256" key="6">
    <source>
        <dbReference type="ARBA" id="ARBA00022618"/>
    </source>
</evidence>
<dbReference type="SMART" id="SM00884">
    <property type="entry name" value="Cullin_Nedd8"/>
    <property type="match status" value="1"/>
</dbReference>
<keyword evidence="5" id="KW-1017">Isopeptide bond</keyword>
<dbReference type="FunFam" id="1.20.1310.10:FF:000029">
    <property type="entry name" value="Cullin homolog 1"/>
    <property type="match status" value="1"/>
</dbReference>
<dbReference type="FunFam" id="4.10.1030.10:FF:000002">
    <property type="entry name" value="cullin homolog 1"/>
    <property type="match status" value="1"/>
</dbReference>
<proteinExistence type="inferred from homology"/>
<keyword evidence="8" id="KW-0832">Ubl conjugation</keyword>
<dbReference type="PROSITE" id="PS50069">
    <property type="entry name" value="CULLIN_2"/>
    <property type="match status" value="1"/>
</dbReference>
<evidence type="ECO:0000259" key="13">
    <source>
        <dbReference type="PROSITE" id="PS50069"/>
    </source>
</evidence>
<comment type="pathway">
    <text evidence="2">Protein modification; protein ubiquitination.</text>
</comment>
<dbReference type="InterPro" id="IPR045093">
    <property type="entry name" value="Cullin"/>
</dbReference>
<dbReference type="InterPro" id="IPR036388">
    <property type="entry name" value="WH-like_DNA-bd_sf"/>
</dbReference>
<evidence type="ECO:0000256" key="11">
    <source>
        <dbReference type="PROSITE-ProRule" id="PRU00330"/>
    </source>
</evidence>
<feature type="domain" description="Cullin family profile" evidence="13">
    <location>
        <begin position="406"/>
        <end position="635"/>
    </location>
</feature>
<dbReference type="InterPro" id="IPR016158">
    <property type="entry name" value="Cullin_homology"/>
</dbReference>
<keyword evidence="15" id="KW-1185">Reference proteome</keyword>
<keyword evidence="7" id="KW-0833">Ubl conjugation pathway</keyword>
<evidence type="ECO:0000313" key="15">
    <source>
        <dbReference type="Proteomes" id="UP000076532"/>
    </source>
</evidence>
<evidence type="ECO:0000256" key="4">
    <source>
        <dbReference type="ARBA" id="ARBA00022490"/>
    </source>
</evidence>
<protein>
    <recommendedName>
        <fullName evidence="10">Cullin-1</fullName>
    </recommendedName>
</protein>
<dbReference type="Gene3D" id="1.10.10.10">
    <property type="entry name" value="Winged helix-like DNA-binding domain superfamily/Winged helix DNA-binding domain"/>
    <property type="match status" value="2"/>
</dbReference>
<dbReference type="Pfam" id="PF10557">
    <property type="entry name" value="Cullin_Nedd8"/>
    <property type="match status" value="1"/>
</dbReference>
<dbReference type="FunFam" id="1.10.10.10:FF:000014">
    <property type="entry name" value="Cullin 1"/>
    <property type="match status" value="1"/>
</dbReference>
<dbReference type="GO" id="GO:0031146">
    <property type="term" value="P:SCF-dependent proteasomal ubiquitin-dependent protein catabolic process"/>
    <property type="evidence" value="ECO:0007669"/>
    <property type="project" value="UniProtKB-ARBA"/>
</dbReference>
<organism evidence="14 15">
    <name type="scientific">Athelia psychrophila</name>
    <dbReference type="NCBI Taxonomy" id="1759441"/>
    <lineage>
        <taxon>Eukaryota</taxon>
        <taxon>Fungi</taxon>
        <taxon>Dikarya</taxon>
        <taxon>Basidiomycota</taxon>
        <taxon>Agaricomycotina</taxon>
        <taxon>Agaricomycetes</taxon>
        <taxon>Agaricomycetidae</taxon>
        <taxon>Atheliales</taxon>
        <taxon>Atheliaceae</taxon>
        <taxon>Athelia</taxon>
    </lineage>
</organism>
<reference evidence="14 15" key="1">
    <citation type="journal article" date="2016" name="Mol. Biol. Evol.">
        <title>Comparative Genomics of Early-Diverging Mushroom-Forming Fungi Provides Insights into the Origins of Lignocellulose Decay Capabilities.</title>
        <authorList>
            <person name="Nagy L.G."/>
            <person name="Riley R."/>
            <person name="Tritt A."/>
            <person name="Adam C."/>
            <person name="Daum C."/>
            <person name="Floudas D."/>
            <person name="Sun H."/>
            <person name="Yadav J.S."/>
            <person name="Pangilinan J."/>
            <person name="Larsson K.H."/>
            <person name="Matsuura K."/>
            <person name="Barry K."/>
            <person name="Labutti K."/>
            <person name="Kuo R."/>
            <person name="Ohm R.A."/>
            <person name="Bhattacharya S.S."/>
            <person name="Shirouzu T."/>
            <person name="Yoshinaga Y."/>
            <person name="Martin F.M."/>
            <person name="Grigoriev I.V."/>
            <person name="Hibbett D.S."/>
        </authorList>
    </citation>
    <scope>NUCLEOTIDE SEQUENCE [LARGE SCALE GENOMIC DNA]</scope>
    <source>
        <strain evidence="14 15">CBS 109695</strain>
    </source>
</reference>
<dbReference type="InterPro" id="IPR036390">
    <property type="entry name" value="WH_DNA-bd_sf"/>
</dbReference>
<dbReference type="SUPFAM" id="SSF75632">
    <property type="entry name" value="Cullin homology domain"/>
    <property type="match status" value="1"/>
</dbReference>
<dbReference type="EMBL" id="KV417482">
    <property type="protein sequence ID" value="KZP33518.1"/>
    <property type="molecule type" value="Genomic_DNA"/>
</dbReference>
<sequence length="755" mass="86902">MPPSTADLATTWAFLEEGVDHIMTKLQTGVSYSKYMSLYTVAYNYCTSSRMHGTSESVSSGSRTGANLMGSDLYNNLIRYFISHLKTLRDASDSLQDEALLRYYAAEWDRYTTGANYINRLFTYLNRHWVKRERDEGRKGVYPVYTLALVQWKSNFFLHVQSKHQKLAGAVLRLIEQQRNGDTIDQGLVKKVVDSFVSLGLDESDTNKASLDVYKEHFENAFIDATEKYYKQESESFLAESSVSDYLKKAEERLREEEDRVERYLNTQTRKSLVSKCEHVLIREHSQLMWESFQNLLDYDKDEDLQRMYALLSRIPEGLEPLRKRFEEHVKKAGLAAVSKLVGEGGDAADSLDPKAYVDALLEVHRKNAETVTRSFRGEAGFVASLDKACREFVNRNAATGTSSSKSPELLAKHADMLLRKSNKMSEDGDLEGALNRVMVLFKYIEDKDVFQTFYTTKLSKRLIHGVSASDESEASMISKLKEACGFEYTNKLQRMFTDMSLSKDLTDQFKERMQQAHDDMDINFSIMVLGTNFWPLSAPNNDFVIPAEIQSTYDRFQKYYQVKHSGRKLTWLWNYSKNELRTNYTNQKYILMTSSYQMAVLLQYNKNDTLSFEELFAATAISKEILQQVLSLLVKAKVLINEETDQYDLNPGFKSKKIRVNLNLPIKAEVKAESSDVLKTVDEDRKYVIQATIVRIMKARKTMKNQQLIQEVISQISQRFSPKIPDIKKAIDTLLEKEYIERVDGTRDTFAYVA</sequence>
<dbReference type="SUPFAM" id="SSF46785">
    <property type="entry name" value="Winged helix' DNA-binding domain"/>
    <property type="match status" value="1"/>
</dbReference>
<dbReference type="InterPro" id="IPR019559">
    <property type="entry name" value="Cullin_neddylation_domain"/>
</dbReference>
<evidence type="ECO:0000313" key="14">
    <source>
        <dbReference type="EMBL" id="KZP33518.1"/>
    </source>
</evidence>
<accession>A0A166W9B9</accession>
<evidence type="ECO:0000256" key="9">
    <source>
        <dbReference type="ARBA" id="ARBA00023306"/>
    </source>
</evidence>
<dbReference type="Pfam" id="PF26557">
    <property type="entry name" value="Cullin_AB"/>
    <property type="match status" value="1"/>
</dbReference>
<gene>
    <name evidence="14" type="ORF">FIBSPDRAFT_720749</name>
</gene>
<dbReference type="FunFam" id="1.10.10.10:FF:000161">
    <property type="entry name" value="Cullin 1"/>
    <property type="match status" value="1"/>
</dbReference>
<keyword evidence="4" id="KW-0963">Cytoplasm</keyword>
<dbReference type="STRING" id="436010.A0A166W9B9"/>
<dbReference type="FunFam" id="1.20.1310.10:FF:000011">
    <property type="entry name" value="Cullin 1"/>
    <property type="match status" value="1"/>
</dbReference>
<dbReference type="GO" id="GO:0005634">
    <property type="term" value="C:nucleus"/>
    <property type="evidence" value="ECO:0007669"/>
    <property type="project" value="UniProtKB-ARBA"/>
</dbReference>
<dbReference type="InterPro" id="IPR001373">
    <property type="entry name" value="Cullin_N"/>
</dbReference>
<dbReference type="FunFam" id="1.20.1310.10:FF:000026">
    <property type="entry name" value="Cullin 1"/>
    <property type="match status" value="1"/>
</dbReference>
<comment type="similarity">
    <text evidence="3 11 12">Belongs to the cullin family.</text>
</comment>
<dbReference type="GO" id="GO:0051301">
    <property type="term" value="P:cell division"/>
    <property type="evidence" value="ECO:0007669"/>
    <property type="project" value="UniProtKB-KW"/>
</dbReference>